<reference evidence="2 3" key="1">
    <citation type="submission" date="2017-11" db="EMBL/GenBank/DDBJ databases">
        <title>Rhodohalobacter 15182 sp. nov., isolated from a salt lake.</title>
        <authorList>
            <person name="Han S."/>
        </authorList>
    </citation>
    <scope>NUCLEOTIDE SEQUENCE [LARGE SCALE GENOMIC DNA]</scope>
    <source>
        <strain evidence="2 3">15182</strain>
    </source>
</reference>
<comment type="caution">
    <text evidence="2">The sequence shown here is derived from an EMBL/GenBank/DDBJ whole genome shotgun (WGS) entry which is preliminary data.</text>
</comment>
<keyword evidence="3" id="KW-1185">Reference proteome</keyword>
<dbReference type="AlphaFoldDB" id="A0A2N0VFV1"/>
<dbReference type="Proteomes" id="UP000233398">
    <property type="component" value="Unassembled WGS sequence"/>
</dbReference>
<proteinExistence type="predicted"/>
<organism evidence="2 3">
    <name type="scientific">Rhodohalobacter barkolensis</name>
    <dbReference type="NCBI Taxonomy" id="2053187"/>
    <lineage>
        <taxon>Bacteria</taxon>
        <taxon>Pseudomonadati</taxon>
        <taxon>Balneolota</taxon>
        <taxon>Balneolia</taxon>
        <taxon>Balneolales</taxon>
        <taxon>Balneolaceae</taxon>
        <taxon>Rhodohalobacter</taxon>
    </lineage>
</organism>
<evidence type="ECO:0000256" key="1">
    <source>
        <dbReference type="SAM" id="SignalP"/>
    </source>
</evidence>
<dbReference type="PROSITE" id="PS51257">
    <property type="entry name" value="PROKAR_LIPOPROTEIN"/>
    <property type="match status" value="1"/>
</dbReference>
<protein>
    <submittedName>
        <fullName evidence="2">Uncharacterized protein</fullName>
    </submittedName>
</protein>
<feature type="chain" id="PRO_5014896843" evidence="1">
    <location>
        <begin position="31"/>
        <end position="71"/>
    </location>
</feature>
<name>A0A2N0VFV1_9BACT</name>
<accession>A0A2N0VFV1</accession>
<keyword evidence="1" id="KW-0732">Signal</keyword>
<feature type="signal peptide" evidence="1">
    <location>
        <begin position="1"/>
        <end position="30"/>
    </location>
</feature>
<sequence>MDTYKTVISKLSLSAFALFLAAGCATVTDANIDLPEENNDNITTVEKAGDVWDQKGGNDMDPIIVKPEMTD</sequence>
<evidence type="ECO:0000313" key="3">
    <source>
        <dbReference type="Proteomes" id="UP000233398"/>
    </source>
</evidence>
<evidence type="ECO:0000313" key="2">
    <source>
        <dbReference type="EMBL" id="PKD43072.1"/>
    </source>
</evidence>
<dbReference type="EMBL" id="PISP01000003">
    <property type="protein sequence ID" value="PKD43072.1"/>
    <property type="molecule type" value="Genomic_DNA"/>
</dbReference>
<gene>
    <name evidence="2" type="ORF">CWD77_10585</name>
</gene>